<dbReference type="Pfam" id="PF02472">
    <property type="entry name" value="ExbD"/>
    <property type="match status" value="1"/>
</dbReference>
<name>A0A0A0ET74_9GAMM</name>
<keyword evidence="5 12" id="KW-0813">Transport</keyword>
<evidence type="ECO:0000256" key="6">
    <source>
        <dbReference type="ARBA" id="ARBA00022475"/>
    </source>
</evidence>
<feature type="transmembrane region" description="Helical" evidence="13">
    <location>
        <begin position="20"/>
        <end position="42"/>
    </location>
</feature>
<evidence type="ECO:0000313" key="15">
    <source>
        <dbReference type="Proteomes" id="UP000029998"/>
    </source>
</evidence>
<evidence type="ECO:0000313" key="14">
    <source>
        <dbReference type="EMBL" id="KGM53425.1"/>
    </source>
</evidence>
<accession>A0A0A0ET74</accession>
<comment type="subunit">
    <text evidence="4">The accessory proteins ExbB and ExbD seem to form a complex with TonB.</text>
</comment>
<organism evidence="14 15">
    <name type="scientific">Lysobacter daejeonensis GH1-9</name>
    <dbReference type="NCBI Taxonomy" id="1385517"/>
    <lineage>
        <taxon>Bacteria</taxon>
        <taxon>Pseudomonadati</taxon>
        <taxon>Pseudomonadota</taxon>
        <taxon>Gammaproteobacteria</taxon>
        <taxon>Lysobacterales</taxon>
        <taxon>Lysobacteraceae</taxon>
        <taxon>Aerolutibacter</taxon>
    </lineage>
</organism>
<keyword evidence="9 12" id="KW-0653">Protein transport</keyword>
<dbReference type="RefSeq" id="WP_036139322.1">
    <property type="nucleotide sequence ID" value="NZ_AVPU01000029.1"/>
</dbReference>
<evidence type="ECO:0000256" key="2">
    <source>
        <dbReference type="ARBA" id="ARBA00004249"/>
    </source>
</evidence>
<evidence type="ECO:0000256" key="12">
    <source>
        <dbReference type="RuleBase" id="RU003879"/>
    </source>
</evidence>
<evidence type="ECO:0000256" key="13">
    <source>
        <dbReference type="SAM" id="Phobius"/>
    </source>
</evidence>
<dbReference type="OrthoDB" id="9798629at2"/>
<dbReference type="STRING" id="1385517.N800_07545"/>
<evidence type="ECO:0000256" key="8">
    <source>
        <dbReference type="ARBA" id="ARBA00022692"/>
    </source>
</evidence>
<dbReference type="PANTHER" id="PTHR30558">
    <property type="entry name" value="EXBD MEMBRANE COMPONENT OF PMF-DRIVEN MACROMOLECULE IMPORT SYSTEM"/>
    <property type="match status" value="1"/>
</dbReference>
<evidence type="ECO:0000256" key="1">
    <source>
        <dbReference type="ARBA" id="ARBA00003540"/>
    </source>
</evidence>
<evidence type="ECO:0000256" key="4">
    <source>
        <dbReference type="ARBA" id="ARBA00011471"/>
    </source>
</evidence>
<dbReference type="GO" id="GO:0015031">
    <property type="term" value="P:protein transport"/>
    <property type="evidence" value="ECO:0007669"/>
    <property type="project" value="UniProtKB-KW"/>
</dbReference>
<sequence length="138" mass="15051">MAFASNSGGGAMSDMNVTPLVDVMLVLLIIFMVTAPIASYPIEVNLPQKSLNPPPQLKEPPPPIRLRIDASGQVFWNDQTQPVSALPNLMRQEVERDPTNQPLLEIETSSDADYGVLAKVLAHAKNADMQKIGFVQND</sequence>
<evidence type="ECO:0000256" key="5">
    <source>
        <dbReference type="ARBA" id="ARBA00022448"/>
    </source>
</evidence>
<keyword evidence="6" id="KW-1003">Cell membrane</keyword>
<keyword evidence="10 13" id="KW-1133">Transmembrane helix</keyword>
<comment type="caution">
    <text evidence="14">The sequence shown here is derived from an EMBL/GenBank/DDBJ whole genome shotgun (WGS) entry which is preliminary data.</text>
</comment>
<dbReference type="EMBL" id="AVPU01000029">
    <property type="protein sequence ID" value="KGM53425.1"/>
    <property type="molecule type" value="Genomic_DNA"/>
</dbReference>
<dbReference type="PANTHER" id="PTHR30558:SF12">
    <property type="entry name" value="BIOPOLYMER TRANSPORT PROTEIN EXBD"/>
    <property type="match status" value="1"/>
</dbReference>
<dbReference type="eggNOG" id="COG0848">
    <property type="taxonomic scope" value="Bacteria"/>
</dbReference>
<evidence type="ECO:0000256" key="9">
    <source>
        <dbReference type="ARBA" id="ARBA00022927"/>
    </source>
</evidence>
<proteinExistence type="inferred from homology"/>
<gene>
    <name evidence="14" type="ORF">N800_07545</name>
</gene>
<dbReference type="GO" id="GO:0022857">
    <property type="term" value="F:transmembrane transporter activity"/>
    <property type="evidence" value="ECO:0007669"/>
    <property type="project" value="InterPro"/>
</dbReference>
<evidence type="ECO:0000256" key="11">
    <source>
        <dbReference type="ARBA" id="ARBA00023136"/>
    </source>
</evidence>
<reference evidence="14 15" key="1">
    <citation type="submission" date="2013-08" db="EMBL/GenBank/DDBJ databases">
        <title>Genome sequencing of Lysobacter.</title>
        <authorList>
            <person name="Zhang S."/>
            <person name="Wang G."/>
        </authorList>
    </citation>
    <scope>NUCLEOTIDE SEQUENCE [LARGE SCALE GENOMIC DNA]</scope>
    <source>
        <strain evidence="14 15">GH1-9</strain>
    </source>
</reference>
<evidence type="ECO:0000256" key="3">
    <source>
        <dbReference type="ARBA" id="ARBA00005811"/>
    </source>
</evidence>
<dbReference type="AlphaFoldDB" id="A0A0A0ET74"/>
<keyword evidence="7" id="KW-0997">Cell inner membrane</keyword>
<dbReference type="GO" id="GO:0005886">
    <property type="term" value="C:plasma membrane"/>
    <property type="evidence" value="ECO:0007669"/>
    <property type="project" value="UniProtKB-SubCell"/>
</dbReference>
<comment type="function">
    <text evidence="1">Involved in the TonB-dependent energy-dependent transport of various receptor-bound substrates.</text>
</comment>
<comment type="similarity">
    <text evidence="3 12">Belongs to the ExbD/TolR family.</text>
</comment>
<dbReference type="Gene3D" id="3.30.420.270">
    <property type="match status" value="1"/>
</dbReference>
<protein>
    <submittedName>
        <fullName evidence="14">Biopolymer transporter ExbD</fullName>
    </submittedName>
</protein>
<dbReference type="Proteomes" id="UP000029998">
    <property type="component" value="Unassembled WGS sequence"/>
</dbReference>
<keyword evidence="11 13" id="KW-0472">Membrane</keyword>
<keyword evidence="8 12" id="KW-0812">Transmembrane</keyword>
<comment type="subcellular location">
    <subcellularLocation>
        <location evidence="2">Cell inner membrane</location>
        <topology evidence="2">Single-pass type II membrane protein</topology>
    </subcellularLocation>
    <subcellularLocation>
        <location evidence="12">Cell membrane</location>
        <topology evidence="12">Single-pass type II membrane protein</topology>
    </subcellularLocation>
</comment>
<keyword evidence="15" id="KW-1185">Reference proteome</keyword>
<dbReference type="InterPro" id="IPR003400">
    <property type="entry name" value="ExbD"/>
</dbReference>
<evidence type="ECO:0000256" key="10">
    <source>
        <dbReference type="ARBA" id="ARBA00022989"/>
    </source>
</evidence>
<evidence type="ECO:0000256" key="7">
    <source>
        <dbReference type="ARBA" id="ARBA00022519"/>
    </source>
</evidence>